<proteinExistence type="predicted"/>
<evidence type="ECO:0000313" key="2">
    <source>
        <dbReference type="EMBL" id="CAK0787011.1"/>
    </source>
</evidence>
<comment type="caution">
    <text evidence="2">The sequence shown here is derived from an EMBL/GenBank/DDBJ whole genome shotgun (WGS) entry which is preliminary data.</text>
</comment>
<name>A0AAV1IK42_9CHLO</name>
<organism evidence="2 3">
    <name type="scientific">Coccomyxa viridis</name>
    <dbReference type="NCBI Taxonomy" id="1274662"/>
    <lineage>
        <taxon>Eukaryota</taxon>
        <taxon>Viridiplantae</taxon>
        <taxon>Chlorophyta</taxon>
        <taxon>core chlorophytes</taxon>
        <taxon>Trebouxiophyceae</taxon>
        <taxon>Trebouxiophyceae incertae sedis</taxon>
        <taxon>Coccomyxaceae</taxon>
        <taxon>Coccomyxa</taxon>
    </lineage>
</organism>
<sequence length="57" mass="5591">MVAGCRPGQEQTGPPKGGGQMHMLGGDSTGEATGLAAADQVRNALREAACPAGEAPN</sequence>
<reference evidence="2 3" key="1">
    <citation type="submission" date="2023-10" db="EMBL/GenBank/DDBJ databases">
        <authorList>
            <person name="Maclean D."/>
            <person name="Macfadyen A."/>
        </authorList>
    </citation>
    <scope>NUCLEOTIDE SEQUENCE [LARGE SCALE GENOMIC DNA]</scope>
</reference>
<protein>
    <submittedName>
        <fullName evidence="2">Uncharacterized protein</fullName>
    </submittedName>
</protein>
<gene>
    <name evidence="2" type="ORF">CVIRNUC_010227</name>
</gene>
<evidence type="ECO:0000256" key="1">
    <source>
        <dbReference type="SAM" id="MobiDB-lite"/>
    </source>
</evidence>
<accession>A0AAV1IK42</accession>
<feature type="region of interest" description="Disordered" evidence="1">
    <location>
        <begin position="1"/>
        <end position="33"/>
    </location>
</feature>
<evidence type="ECO:0000313" key="3">
    <source>
        <dbReference type="Proteomes" id="UP001314263"/>
    </source>
</evidence>
<keyword evidence="3" id="KW-1185">Reference proteome</keyword>
<dbReference type="Proteomes" id="UP001314263">
    <property type="component" value="Unassembled WGS sequence"/>
</dbReference>
<dbReference type="EMBL" id="CAUYUE010000016">
    <property type="protein sequence ID" value="CAK0787011.1"/>
    <property type="molecule type" value="Genomic_DNA"/>
</dbReference>
<dbReference type="AlphaFoldDB" id="A0AAV1IK42"/>